<dbReference type="InterPro" id="IPR005184">
    <property type="entry name" value="DUF306_Meta_HslJ"/>
</dbReference>
<keyword evidence="2" id="KW-0732">Signal</keyword>
<dbReference type="InterPro" id="IPR038670">
    <property type="entry name" value="HslJ-like_sf"/>
</dbReference>
<feature type="chain" id="PRO_5021460990" evidence="2">
    <location>
        <begin position="26"/>
        <end position="128"/>
    </location>
</feature>
<feature type="region of interest" description="Disordered" evidence="1">
    <location>
        <begin position="25"/>
        <end position="57"/>
    </location>
</feature>
<dbReference type="Gene3D" id="2.40.128.270">
    <property type="match status" value="1"/>
</dbReference>
<evidence type="ECO:0000259" key="3">
    <source>
        <dbReference type="Pfam" id="PF03724"/>
    </source>
</evidence>
<keyword evidence="5" id="KW-1185">Reference proteome</keyword>
<sequence length="128" mass="12799">MTRRRGALIALAVVIGVAMSGCANGSSGGGGTDPVGTWAESTKTDAPELTLEDDGSVAGTDGCNQLTGTWKAADDGVTFGAFASTMMACDGVDAWLGMATSATIDGDSMAVKDESGKEIGTLKRASDE</sequence>
<dbReference type="AlphaFoldDB" id="A0A4Y9R1J4"/>
<dbReference type="PROSITE" id="PS51257">
    <property type="entry name" value="PROKAR_LIPOPROTEIN"/>
    <property type="match status" value="1"/>
</dbReference>
<dbReference type="EMBL" id="SPQZ01000003">
    <property type="protein sequence ID" value="TFV98544.1"/>
    <property type="molecule type" value="Genomic_DNA"/>
</dbReference>
<dbReference type="Pfam" id="PF03724">
    <property type="entry name" value="META"/>
    <property type="match status" value="1"/>
</dbReference>
<name>A0A4Y9R1J4_9MICO</name>
<gene>
    <name evidence="4" type="ORF">E4M00_09900</name>
</gene>
<evidence type="ECO:0000313" key="4">
    <source>
        <dbReference type="EMBL" id="TFV98544.1"/>
    </source>
</evidence>
<protein>
    <submittedName>
        <fullName evidence="4">META domain-containing protein</fullName>
    </submittedName>
</protein>
<feature type="domain" description="DUF306" evidence="3">
    <location>
        <begin position="42"/>
        <end position="120"/>
    </location>
</feature>
<organism evidence="4 5">
    <name type="scientific">Orlajensenia leifsoniae</name>
    <dbReference type="NCBI Taxonomy" id="2561933"/>
    <lineage>
        <taxon>Bacteria</taxon>
        <taxon>Bacillati</taxon>
        <taxon>Actinomycetota</taxon>
        <taxon>Actinomycetes</taxon>
        <taxon>Micrococcales</taxon>
        <taxon>Microbacteriaceae</taxon>
        <taxon>Orlajensenia</taxon>
    </lineage>
</organism>
<dbReference type="Proteomes" id="UP000298127">
    <property type="component" value="Unassembled WGS sequence"/>
</dbReference>
<evidence type="ECO:0000313" key="5">
    <source>
        <dbReference type="Proteomes" id="UP000298127"/>
    </source>
</evidence>
<evidence type="ECO:0000256" key="2">
    <source>
        <dbReference type="SAM" id="SignalP"/>
    </source>
</evidence>
<comment type="caution">
    <text evidence="4">The sequence shown here is derived from an EMBL/GenBank/DDBJ whole genome shotgun (WGS) entry which is preliminary data.</text>
</comment>
<proteinExistence type="predicted"/>
<reference evidence="4 5" key="1">
    <citation type="journal article" date="2018" name="J. Microbiol.">
        <title>Leifsonia flava sp. nov., a novel actinobacterium isolated from the rhizosphere of Aquilegia viridiflora.</title>
        <authorList>
            <person name="Cai Y."/>
            <person name="Tao W.Z."/>
            <person name="Ma Y.J."/>
            <person name="Cheng J."/>
            <person name="Zhang M.Y."/>
            <person name="Zhang Y.X."/>
        </authorList>
    </citation>
    <scope>NUCLEOTIDE SEQUENCE [LARGE SCALE GENOMIC DNA]</scope>
    <source>
        <strain evidence="4 5">SYP-B2174</strain>
    </source>
</reference>
<accession>A0A4Y9R1J4</accession>
<feature type="signal peptide" evidence="2">
    <location>
        <begin position="1"/>
        <end position="25"/>
    </location>
</feature>
<evidence type="ECO:0000256" key="1">
    <source>
        <dbReference type="SAM" id="MobiDB-lite"/>
    </source>
</evidence>